<accession>A0A1F6MQP2</accession>
<feature type="domain" description="Glycosyltransferase subfamily 4-like N-terminal" evidence="1">
    <location>
        <begin position="15"/>
        <end position="192"/>
    </location>
</feature>
<evidence type="ECO:0000259" key="1">
    <source>
        <dbReference type="Pfam" id="PF13439"/>
    </source>
</evidence>
<dbReference type="GO" id="GO:0016757">
    <property type="term" value="F:glycosyltransferase activity"/>
    <property type="evidence" value="ECO:0007669"/>
    <property type="project" value="TreeGrafter"/>
</dbReference>
<dbReference type="InterPro" id="IPR050194">
    <property type="entry name" value="Glycosyltransferase_grp1"/>
</dbReference>
<reference evidence="2 3" key="1">
    <citation type="journal article" date="2016" name="Nat. Commun.">
        <title>Thousands of microbial genomes shed light on interconnected biogeochemical processes in an aquifer system.</title>
        <authorList>
            <person name="Anantharaman K."/>
            <person name="Brown C.T."/>
            <person name="Hug L.A."/>
            <person name="Sharon I."/>
            <person name="Castelle C.J."/>
            <person name="Probst A.J."/>
            <person name="Thomas B.C."/>
            <person name="Singh A."/>
            <person name="Wilkins M.J."/>
            <person name="Karaoz U."/>
            <person name="Brodie E.L."/>
            <person name="Williams K.H."/>
            <person name="Hubbard S.S."/>
            <person name="Banfield J.F."/>
        </authorList>
    </citation>
    <scope>NUCLEOTIDE SEQUENCE [LARGE SCALE GENOMIC DNA]</scope>
</reference>
<dbReference type="Pfam" id="PF13439">
    <property type="entry name" value="Glyco_transf_4"/>
    <property type="match status" value="1"/>
</dbReference>
<name>A0A1F6MQP2_9BACT</name>
<evidence type="ECO:0000313" key="2">
    <source>
        <dbReference type="EMBL" id="OGH73942.1"/>
    </source>
</evidence>
<dbReference type="AlphaFoldDB" id="A0A1F6MQP2"/>
<proteinExistence type="predicted"/>
<dbReference type="SUPFAM" id="SSF53756">
    <property type="entry name" value="UDP-Glycosyltransferase/glycogen phosphorylase"/>
    <property type="match status" value="1"/>
</dbReference>
<dbReference type="STRING" id="1798692.A3G00_03485"/>
<dbReference type="Gene3D" id="3.40.50.2000">
    <property type="entry name" value="Glycogen Phosphorylase B"/>
    <property type="match status" value="2"/>
</dbReference>
<gene>
    <name evidence="2" type="ORF">A3G00_03485</name>
</gene>
<dbReference type="PANTHER" id="PTHR45947:SF3">
    <property type="entry name" value="SULFOQUINOVOSYL TRANSFERASE SQD2"/>
    <property type="match status" value="1"/>
</dbReference>
<dbReference type="InterPro" id="IPR028098">
    <property type="entry name" value="Glyco_trans_4-like_N"/>
</dbReference>
<protein>
    <recommendedName>
        <fullName evidence="1">Glycosyltransferase subfamily 4-like N-terminal domain-containing protein</fullName>
    </recommendedName>
</protein>
<evidence type="ECO:0000313" key="3">
    <source>
        <dbReference type="Proteomes" id="UP000178347"/>
    </source>
</evidence>
<dbReference type="Proteomes" id="UP000178347">
    <property type="component" value="Unassembled WGS sequence"/>
</dbReference>
<dbReference type="Pfam" id="PF13692">
    <property type="entry name" value="Glyco_trans_1_4"/>
    <property type="match status" value="1"/>
</dbReference>
<sequence>MKLCLINNLYSPYSVGGAEKVVERMAKERIKNGDQVVVITLAGGDSKLSQQGRTVEDGVAVYRFWAPNIFSYKNLDKHNFIFKLSWHKIDILNFWSGRIIKKILEQEKPDEVQTHNLMGIGFGAPRVIQKLKIKHTHYLHDIQLVEPSGVLPWNHERDSLWQKIYSWIMRWRMGSPDAVLSPSEFLIGFYQKRGFFAGSHHHIITSSHHHMILNSERRAHNPTTFLFVGSLVEHKGIRVLMRAWNKIDKNAQVELRIVGDGKLKKEVEEWAKGDKRIKVYGRLDEKALAEVYKKSDVLIFPSICIENHPIVIDEAHQFGLRVIASDTGGVSEMVRLEDMLVRPDDVERLGMEIERLLNC</sequence>
<dbReference type="EMBL" id="MFQN01000033">
    <property type="protein sequence ID" value="OGH73942.1"/>
    <property type="molecule type" value="Genomic_DNA"/>
</dbReference>
<organism evidence="2 3">
    <name type="scientific">Candidatus Magasanikbacteria bacterium RIFCSPLOWO2_12_FULL_43_12</name>
    <dbReference type="NCBI Taxonomy" id="1798692"/>
    <lineage>
        <taxon>Bacteria</taxon>
        <taxon>Candidatus Magasanikiibacteriota</taxon>
    </lineage>
</organism>
<dbReference type="PANTHER" id="PTHR45947">
    <property type="entry name" value="SULFOQUINOVOSYL TRANSFERASE SQD2"/>
    <property type="match status" value="1"/>
</dbReference>
<comment type="caution">
    <text evidence="2">The sequence shown here is derived from an EMBL/GenBank/DDBJ whole genome shotgun (WGS) entry which is preliminary data.</text>
</comment>